<evidence type="ECO:0000313" key="8">
    <source>
        <dbReference type="Proteomes" id="UP001206128"/>
    </source>
</evidence>
<dbReference type="InterPro" id="IPR016036">
    <property type="entry name" value="Malonyl_transacylase_ACP-bd"/>
</dbReference>
<dbReference type="InterPro" id="IPR016039">
    <property type="entry name" value="Thiolase-like"/>
</dbReference>
<gene>
    <name evidence="7" type="ORF">LX83_005337</name>
</gene>
<keyword evidence="1" id="KW-0596">Phosphopantetheine</keyword>
<dbReference type="Gene3D" id="3.30.70.3290">
    <property type="match status" value="1"/>
</dbReference>
<dbReference type="InterPro" id="IPR009081">
    <property type="entry name" value="PP-bd_ACP"/>
</dbReference>
<organism evidence="7 8">
    <name type="scientific">Goodfellowiella coeruleoviolacea</name>
    <dbReference type="NCBI Taxonomy" id="334858"/>
    <lineage>
        <taxon>Bacteria</taxon>
        <taxon>Bacillati</taxon>
        <taxon>Actinomycetota</taxon>
        <taxon>Actinomycetes</taxon>
        <taxon>Pseudonocardiales</taxon>
        <taxon>Pseudonocardiaceae</taxon>
        <taxon>Goodfellowiella</taxon>
    </lineage>
</organism>
<dbReference type="RefSeq" id="WP_253776334.1">
    <property type="nucleotide sequence ID" value="NZ_JAMTCK010000014.1"/>
</dbReference>
<evidence type="ECO:0000259" key="5">
    <source>
        <dbReference type="PROSITE" id="PS50075"/>
    </source>
</evidence>
<feature type="domain" description="Carrier" evidence="5">
    <location>
        <begin position="1523"/>
        <end position="1598"/>
    </location>
</feature>
<dbReference type="SUPFAM" id="SSF52151">
    <property type="entry name" value="FabD/lysophospholipase-like"/>
    <property type="match status" value="1"/>
</dbReference>
<dbReference type="Gene3D" id="3.40.50.1820">
    <property type="entry name" value="alpha/beta hydrolase"/>
    <property type="match status" value="1"/>
</dbReference>
<dbReference type="SMART" id="SM01294">
    <property type="entry name" value="PKS_PP_betabranch"/>
    <property type="match status" value="1"/>
</dbReference>
<dbReference type="InterPro" id="IPR036291">
    <property type="entry name" value="NAD(P)-bd_dom_sf"/>
</dbReference>
<dbReference type="Pfam" id="PF00550">
    <property type="entry name" value="PP-binding"/>
    <property type="match status" value="2"/>
</dbReference>
<dbReference type="GO" id="GO:0031177">
    <property type="term" value="F:phosphopantetheine binding"/>
    <property type="evidence" value="ECO:0007669"/>
    <property type="project" value="InterPro"/>
</dbReference>
<dbReference type="InterPro" id="IPR036736">
    <property type="entry name" value="ACP-like_sf"/>
</dbReference>
<keyword evidence="8" id="KW-1185">Reference proteome</keyword>
<keyword evidence="3 7" id="KW-0808">Transferase</keyword>
<dbReference type="SMART" id="SM00827">
    <property type="entry name" value="PKS_AT"/>
    <property type="match status" value="1"/>
</dbReference>
<evidence type="ECO:0000256" key="3">
    <source>
        <dbReference type="ARBA" id="ARBA00022679"/>
    </source>
</evidence>
<dbReference type="SUPFAM" id="SSF51735">
    <property type="entry name" value="NAD(P)-binding Rossmann-fold domains"/>
    <property type="match status" value="2"/>
</dbReference>
<feature type="domain" description="Carrier" evidence="5">
    <location>
        <begin position="7"/>
        <end position="84"/>
    </location>
</feature>
<dbReference type="InterPro" id="IPR001227">
    <property type="entry name" value="Ac_transferase_dom_sf"/>
</dbReference>
<evidence type="ECO:0000256" key="2">
    <source>
        <dbReference type="ARBA" id="ARBA00022553"/>
    </source>
</evidence>
<dbReference type="Proteomes" id="UP001206128">
    <property type="component" value="Unassembled WGS sequence"/>
</dbReference>
<dbReference type="InterPro" id="IPR020806">
    <property type="entry name" value="PKS_PP-bd"/>
</dbReference>
<feature type="region of interest" description="Disordered" evidence="4">
    <location>
        <begin position="1598"/>
        <end position="1634"/>
    </location>
</feature>
<dbReference type="PROSITE" id="PS52004">
    <property type="entry name" value="KS3_2"/>
    <property type="match status" value="1"/>
</dbReference>
<dbReference type="Pfam" id="PF00109">
    <property type="entry name" value="ketoacyl-synt"/>
    <property type="match status" value="1"/>
</dbReference>
<dbReference type="InterPro" id="IPR016035">
    <property type="entry name" value="Acyl_Trfase/lysoPLipase"/>
</dbReference>
<feature type="compositionally biased region" description="Basic and acidic residues" evidence="4">
    <location>
        <begin position="1604"/>
        <end position="1616"/>
    </location>
</feature>
<dbReference type="Gene3D" id="3.40.50.720">
    <property type="entry name" value="NAD(P)-binding Rossmann-like Domain"/>
    <property type="match status" value="1"/>
</dbReference>
<evidence type="ECO:0000256" key="4">
    <source>
        <dbReference type="SAM" id="MobiDB-lite"/>
    </source>
</evidence>
<dbReference type="GO" id="GO:0006633">
    <property type="term" value="P:fatty acid biosynthetic process"/>
    <property type="evidence" value="ECO:0007669"/>
    <property type="project" value="InterPro"/>
</dbReference>
<dbReference type="Pfam" id="PF08659">
    <property type="entry name" value="KR"/>
    <property type="match status" value="1"/>
</dbReference>
<dbReference type="Pfam" id="PF22621">
    <property type="entry name" value="CurL-like_PKS_C"/>
    <property type="match status" value="1"/>
</dbReference>
<dbReference type="PROSITE" id="PS50075">
    <property type="entry name" value="CARRIER"/>
    <property type="match status" value="2"/>
</dbReference>
<dbReference type="Gene3D" id="3.40.47.10">
    <property type="match status" value="1"/>
</dbReference>
<dbReference type="InterPro" id="IPR013968">
    <property type="entry name" value="PKS_KR"/>
</dbReference>
<dbReference type="InterPro" id="IPR018201">
    <property type="entry name" value="Ketoacyl_synth_AS"/>
</dbReference>
<dbReference type="PROSITE" id="PS00606">
    <property type="entry name" value="KS3_1"/>
    <property type="match status" value="1"/>
</dbReference>
<name>A0AAE3GJJ9_9PSEU</name>
<dbReference type="SUPFAM" id="SSF55048">
    <property type="entry name" value="Probable ACP-binding domain of malonyl-CoA ACP transacylase"/>
    <property type="match status" value="1"/>
</dbReference>
<dbReference type="Gene3D" id="3.40.366.10">
    <property type="entry name" value="Malonyl-Coenzyme A Acyl Carrier Protein, domain 2"/>
    <property type="match status" value="1"/>
</dbReference>
<dbReference type="Pfam" id="PF02801">
    <property type="entry name" value="Ketoacyl-synt_C"/>
    <property type="match status" value="1"/>
</dbReference>
<dbReference type="EMBL" id="JAMTCK010000014">
    <property type="protein sequence ID" value="MCP2168459.1"/>
    <property type="molecule type" value="Genomic_DNA"/>
</dbReference>
<dbReference type="InterPro" id="IPR014030">
    <property type="entry name" value="Ketoacyl_synth_N"/>
</dbReference>
<dbReference type="Pfam" id="PF21394">
    <property type="entry name" value="Beta-ketacyl_N"/>
    <property type="match status" value="1"/>
</dbReference>
<dbReference type="SMART" id="SM00825">
    <property type="entry name" value="PKS_KS"/>
    <property type="match status" value="1"/>
</dbReference>
<evidence type="ECO:0000259" key="6">
    <source>
        <dbReference type="PROSITE" id="PS52004"/>
    </source>
</evidence>
<dbReference type="PANTHER" id="PTHR43775:SF37">
    <property type="entry name" value="SI:DKEY-61P9.11"/>
    <property type="match status" value="1"/>
</dbReference>
<dbReference type="InterPro" id="IPR050091">
    <property type="entry name" value="PKS_NRPS_Biosynth_Enz"/>
</dbReference>
<dbReference type="InterPro" id="IPR057326">
    <property type="entry name" value="KR_dom"/>
</dbReference>
<feature type="domain" description="Ketosynthase family 3 (KS3)" evidence="6">
    <location>
        <begin position="101"/>
        <end position="527"/>
    </location>
</feature>
<dbReference type="SUPFAM" id="SSF47336">
    <property type="entry name" value="ACP-like"/>
    <property type="match status" value="2"/>
</dbReference>
<evidence type="ECO:0000313" key="7">
    <source>
        <dbReference type="EMBL" id="MCP2168459.1"/>
    </source>
</evidence>
<dbReference type="InterPro" id="IPR029058">
    <property type="entry name" value="AB_hydrolase_fold"/>
</dbReference>
<sequence length="1634" mass="173342">MTEDSTHDLAAVRTWLVHALARAQGTAAADIDPSAPFHDHGITSSEAISICGELEEWLGRLLPPTLLYDHPTIDALARTLCALPERPGGETAPADWADQAGPAVGVVGMACRFPGGADTPDEFWANLLAGHDASTEVPADRWDAAAHYDPDPTASLRAYTTRGAFVSDLAGFDAALFRIPPAEALRMDPQHRMLAEVGWAALEDAGIAPDRLAGSRTGVFVGMMSSQEYARLQTDREPVACLDDPYFGYGSAPSVAAGRLSYLLDLRGPCLCVDTACSSGLLAVHLAVQSLRRGECDLAIAAGVSALVHPAAVLQACRAHMLAPDGRCKTFDADADGFLLGEGCGVVVLERVSEAHQRGHRVHALLSGSAVSQDGRTNGMTAPNQAAQVRVLTDALAAAGVRPDQVGYVEAHGSGTRLGDAVEMAALHQVFGADREPLVVGAVKTNVGHLLGAAGLAGLIKAVCAVRSGRIPANLHLRRPSPAVDWQRCPVLLPSTTVAWPAGAGPRIAGVSSFGWSGTNVHVVVEQATPPTPAPPPRGAAPGWTLLPLSARTPTALTSLAHRLADWLAEDGEQAAEVGLDDVAHTLRTGRAELDHRVGLVCRDVADAVVALRAVSPAEARAARAQTRTLFLFPGAGEQYPGMGRELCAAEPAFAAAVDECARLALPVLGRDLREIVHSGRSEPASGLADLLGRDAAGPAEQVDDVGLAHCAVFTVDYALARLWLAWGVRPDALFGYSLGEYVAACVAGVFTLADALRVVAERARLIATAPRGAMLAVALPADEVEPLLPAELAVAAVNGPAMTVVAGPVEPVTELARELTGRAVAHRRIRADHALHTRELAPVRDAVADLVSQVDRGAPEIPFVSGRTGTFITPDQARDPAHWADQMCQPVRCAPALRELAGHDGGVAVELGPGQTLSALANQVVGADLLAIPTLLPPLVGGAGEPEYALRALGRYWAAGGRVDWPAGQGRTVRLPTYPFEHQRFWPDQPAASAPPPQTGPRPELARWCHAPVWQQSHTPLWTSDVDPGRWLAFVDSGPVRAVLDRLTGAGAEVVVVRPGTAFQRESATAYTIDPCSAADYRRLRDEVAETGPLPTRVLHAWSVAGHKLLDRGMVSLMFTAAALGPASRAHPITLYLLTAGLHDVLGDEPTDPWQATAFGVAGTLDHEFPGIRCRAVDLPPVRAGQAWPDAVVDGVLAELRADTDDPHVAHRNGRRWVRRWEPVPLAPVERTRVWRERGVYLITGGFGELGLALARDLARHCRARLVLFGRTELPPRAEWDGASTDGVRRRVRAVRELERLGAEVLPVSGDVAESADVARALALAGQHFGAVHGVVHAAGVPGGGLIAVRTRQDAERVLRPKVLGALALSEALREVQLDFLVLYSSAVVALGGLGESDYCAANTFLDFLAHDLRRRGVPAVAVDWGPWQRDTWTTGQRDALGAAWSRLRDLRQRHGIADADGVELLTRVLAADLAQVLVLPADPASAASQWRALSAELTADTGADVEGRSYPRPVLRTPYTPPRTRLERLVTETWRRHLGLDRVGVHDQFFELGGTSLVGMTIAARLDRELGGRLSAADLFAAPTPAALAALIAQRTGAAEPAEPRRQRGTERRRLAATGAARRDRRAKGDAR</sequence>
<accession>A0AAE3GJJ9</accession>
<protein>
    <submittedName>
        <fullName evidence="7">Acyl transferase domain-containing protein</fullName>
    </submittedName>
</protein>
<reference evidence="7" key="1">
    <citation type="submission" date="2022-06" db="EMBL/GenBank/DDBJ databases">
        <title>Genomic Encyclopedia of Archaeal and Bacterial Type Strains, Phase II (KMG-II): from individual species to whole genera.</title>
        <authorList>
            <person name="Goeker M."/>
        </authorList>
    </citation>
    <scope>NUCLEOTIDE SEQUENCE</scope>
    <source>
        <strain evidence="7">DSM 43935</strain>
    </source>
</reference>
<dbReference type="InterPro" id="IPR014031">
    <property type="entry name" value="Ketoacyl_synth_C"/>
</dbReference>
<dbReference type="PANTHER" id="PTHR43775">
    <property type="entry name" value="FATTY ACID SYNTHASE"/>
    <property type="match status" value="1"/>
</dbReference>
<dbReference type="GO" id="GO:0004315">
    <property type="term" value="F:3-oxoacyl-[acyl-carrier-protein] synthase activity"/>
    <property type="evidence" value="ECO:0007669"/>
    <property type="project" value="InterPro"/>
</dbReference>
<dbReference type="Pfam" id="PF00698">
    <property type="entry name" value="Acyl_transf_1"/>
    <property type="match status" value="1"/>
</dbReference>
<dbReference type="CDD" id="cd08953">
    <property type="entry name" value="KR_2_SDR_x"/>
    <property type="match status" value="1"/>
</dbReference>
<dbReference type="Gene3D" id="1.10.1200.10">
    <property type="entry name" value="ACP-like"/>
    <property type="match status" value="1"/>
</dbReference>
<dbReference type="SMART" id="SM00823">
    <property type="entry name" value="PKS_PP"/>
    <property type="match status" value="2"/>
</dbReference>
<dbReference type="InterPro" id="IPR049490">
    <property type="entry name" value="C883_1060-like_KR_N"/>
</dbReference>
<dbReference type="FunFam" id="3.40.47.10:FF:000019">
    <property type="entry name" value="Polyketide synthase type I"/>
    <property type="match status" value="1"/>
</dbReference>
<comment type="caution">
    <text evidence="7">The sequence shown here is derived from an EMBL/GenBank/DDBJ whole genome shotgun (WGS) entry which is preliminary data.</text>
</comment>
<dbReference type="InterPro" id="IPR020841">
    <property type="entry name" value="PKS_Beta-ketoAc_synthase_dom"/>
</dbReference>
<dbReference type="SMART" id="SM00822">
    <property type="entry name" value="PKS_KR"/>
    <property type="match status" value="1"/>
</dbReference>
<dbReference type="GO" id="GO:0004312">
    <property type="term" value="F:fatty acid synthase activity"/>
    <property type="evidence" value="ECO:0007669"/>
    <property type="project" value="TreeGrafter"/>
</dbReference>
<dbReference type="CDD" id="cd00833">
    <property type="entry name" value="PKS"/>
    <property type="match status" value="1"/>
</dbReference>
<keyword evidence="2" id="KW-0597">Phosphoprotein</keyword>
<dbReference type="SUPFAM" id="SSF53901">
    <property type="entry name" value="Thiolase-like"/>
    <property type="match status" value="1"/>
</dbReference>
<evidence type="ECO:0000256" key="1">
    <source>
        <dbReference type="ARBA" id="ARBA00022450"/>
    </source>
</evidence>
<proteinExistence type="predicted"/>
<dbReference type="InterPro" id="IPR014043">
    <property type="entry name" value="Acyl_transferase_dom"/>
</dbReference>